<dbReference type="AlphaFoldDB" id="A0A1B6I0K2"/>
<dbReference type="CDD" id="cd10428">
    <property type="entry name" value="LFG_like"/>
    <property type="match status" value="1"/>
</dbReference>
<feature type="transmembrane region" description="Helical" evidence="5">
    <location>
        <begin position="100"/>
        <end position="121"/>
    </location>
</feature>
<sequence length="309" mass="33681">MWQSSGYPQQAPPPAGFFPGGGGYPQGGYPQQPGYPPGFQPPPGSGYPPPYGGAPPGGFPAPPAFHLPPPSDMNNAENGYGNADFGFSDKSIRMGFIRKVYGILMCQIGVTVAIVALFTFHEGTQIYVRQHPGLWWIALIFMFATMITLACCGDVRRKAPMNFICLGIFTLAESFLLGCATSMYRKEEIFYATVITLIITVGLTIFAFQTKIDFTTIGGVLCVGMIILVVCGVVAMFYPSKLFRILISSFGAFLFSVYIVYDTQMMIGGEHKYSISPEEYVFAALNLYLDIVNLFMCLLSLIGLTGDDN</sequence>
<evidence type="ECO:0000256" key="3">
    <source>
        <dbReference type="ARBA" id="ARBA00022989"/>
    </source>
</evidence>
<reference evidence="7" key="1">
    <citation type="submission" date="2015-11" db="EMBL/GenBank/DDBJ databases">
        <title>De novo transcriptome assembly of four potential Pierce s Disease insect vectors from Arizona vineyards.</title>
        <authorList>
            <person name="Tassone E.E."/>
        </authorList>
    </citation>
    <scope>NUCLEOTIDE SEQUENCE</scope>
</reference>
<organism evidence="7">
    <name type="scientific">Homalodisca liturata</name>
    <dbReference type="NCBI Taxonomy" id="320908"/>
    <lineage>
        <taxon>Eukaryota</taxon>
        <taxon>Metazoa</taxon>
        <taxon>Ecdysozoa</taxon>
        <taxon>Arthropoda</taxon>
        <taxon>Hexapoda</taxon>
        <taxon>Insecta</taxon>
        <taxon>Pterygota</taxon>
        <taxon>Neoptera</taxon>
        <taxon>Paraneoptera</taxon>
        <taxon>Hemiptera</taxon>
        <taxon>Auchenorrhyncha</taxon>
        <taxon>Membracoidea</taxon>
        <taxon>Cicadellidae</taxon>
        <taxon>Cicadellinae</taxon>
        <taxon>Proconiini</taxon>
        <taxon>Homalodisca</taxon>
    </lineage>
</organism>
<proteinExistence type="inferred from homology"/>
<feature type="transmembrane region" description="Helical" evidence="5">
    <location>
        <begin position="133"/>
        <end position="151"/>
    </location>
</feature>
<evidence type="ECO:0000256" key="5">
    <source>
        <dbReference type="RuleBase" id="RU004379"/>
    </source>
</evidence>
<keyword evidence="3 5" id="KW-1133">Transmembrane helix</keyword>
<dbReference type="InterPro" id="IPR006214">
    <property type="entry name" value="Bax_inhibitor_1-related"/>
</dbReference>
<name>A0A1B6I0K2_9HEMI</name>
<dbReference type="GO" id="GO:0016020">
    <property type="term" value="C:membrane"/>
    <property type="evidence" value="ECO:0007669"/>
    <property type="project" value="UniProtKB-SubCell"/>
</dbReference>
<accession>A0A1B6I0K2</accession>
<keyword evidence="2 5" id="KW-0812">Transmembrane</keyword>
<keyword evidence="4 5" id="KW-0472">Membrane</keyword>
<comment type="subcellular location">
    <subcellularLocation>
        <location evidence="1">Membrane</location>
        <topology evidence="1">Multi-pass membrane protein</topology>
    </subcellularLocation>
</comment>
<evidence type="ECO:0000256" key="2">
    <source>
        <dbReference type="ARBA" id="ARBA00022692"/>
    </source>
</evidence>
<feature type="transmembrane region" description="Helical" evidence="5">
    <location>
        <begin position="215"/>
        <end position="237"/>
    </location>
</feature>
<evidence type="ECO:0000313" key="7">
    <source>
        <dbReference type="EMBL" id="JAS80481.1"/>
    </source>
</evidence>
<gene>
    <name evidence="7" type="ORF">g.19283</name>
</gene>
<evidence type="ECO:0000256" key="4">
    <source>
        <dbReference type="ARBA" id="ARBA00023136"/>
    </source>
</evidence>
<dbReference type="PANTHER" id="PTHR23291:SF47">
    <property type="entry name" value="TRANSMEMBRANE BAX INHIBITOR MOTIF CONTAINING 7"/>
    <property type="match status" value="1"/>
</dbReference>
<comment type="similarity">
    <text evidence="5">Belongs to the BI1 family.</text>
</comment>
<protein>
    <submittedName>
        <fullName evidence="7">Uncharacterized protein</fullName>
    </submittedName>
</protein>
<feature type="transmembrane region" description="Helical" evidence="5">
    <location>
        <begin position="243"/>
        <end position="261"/>
    </location>
</feature>
<dbReference type="EMBL" id="GECU01027225">
    <property type="protein sequence ID" value="JAS80481.1"/>
    <property type="molecule type" value="Transcribed_RNA"/>
</dbReference>
<evidence type="ECO:0000256" key="1">
    <source>
        <dbReference type="ARBA" id="ARBA00004141"/>
    </source>
</evidence>
<feature type="transmembrane region" description="Helical" evidence="5">
    <location>
        <begin position="189"/>
        <end position="208"/>
    </location>
</feature>
<feature type="transmembrane region" description="Helical" evidence="5">
    <location>
        <begin position="163"/>
        <end position="183"/>
    </location>
</feature>
<feature type="region of interest" description="Disordered" evidence="6">
    <location>
        <begin position="1"/>
        <end position="53"/>
    </location>
</feature>
<dbReference type="Pfam" id="PF01027">
    <property type="entry name" value="Bax1-I"/>
    <property type="match status" value="1"/>
</dbReference>
<dbReference type="PANTHER" id="PTHR23291">
    <property type="entry name" value="BAX INHIBITOR-RELATED"/>
    <property type="match status" value="1"/>
</dbReference>
<evidence type="ECO:0000256" key="6">
    <source>
        <dbReference type="SAM" id="MobiDB-lite"/>
    </source>
</evidence>
<feature type="transmembrane region" description="Helical" evidence="5">
    <location>
        <begin position="281"/>
        <end position="304"/>
    </location>
</feature>
<feature type="compositionally biased region" description="Pro residues" evidence="6">
    <location>
        <begin position="33"/>
        <end position="53"/>
    </location>
</feature>